<protein>
    <recommendedName>
        <fullName evidence="1">Anti-sigma-28 factor FlgM C-terminal domain-containing protein</fullName>
    </recommendedName>
</protein>
<reference evidence="2 3" key="1">
    <citation type="journal article" date="2022" name="ISME Commun">
        <title>Vulcanimicrobium alpinus gen. nov. sp. nov., the first cultivated representative of the candidate phylum 'Eremiobacterota', is a metabolically versatile aerobic anoxygenic phototroph.</title>
        <authorList>
            <person name="Yabe S."/>
            <person name="Muto K."/>
            <person name="Abe K."/>
            <person name="Yokota A."/>
            <person name="Staudigel H."/>
            <person name="Tebo B.M."/>
        </authorList>
    </citation>
    <scope>NUCLEOTIDE SEQUENCE [LARGE SCALE GENOMIC DNA]</scope>
    <source>
        <strain evidence="2 3">WC8-2</strain>
    </source>
</reference>
<dbReference type="InterPro" id="IPR035890">
    <property type="entry name" value="Anti-sigma-28_factor_FlgM_sf"/>
</dbReference>
<dbReference type="KEGG" id="vab:WPS_15400"/>
<dbReference type="SUPFAM" id="SSF101498">
    <property type="entry name" value="Anti-sigma factor FlgM"/>
    <property type="match status" value="1"/>
</dbReference>
<evidence type="ECO:0000259" key="1">
    <source>
        <dbReference type="Pfam" id="PF04316"/>
    </source>
</evidence>
<evidence type="ECO:0000313" key="3">
    <source>
        <dbReference type="Proteomes" id="UP001317532"/>
    </source>
</evidence>
<feature type="domain" description="Anti-sigma-28 factor FlgM C-terminal" evidence="1">
    <location>
        <begin position="40"/>
        <end position="85"/>
    </location>
</feature>
<gene>
    <name evidence="2" type="ORF">WPS_15400</name>
</gene>
<sequence length="95" mass="10644">MIISRAQILCVVAAYKLRKQSVSSSALRFETPDSLKRLETAKAFGGLSDEAREAFYRQDVVDTLHHKIADGRYFVPTEEIVEKMLGRLIVEAAST</sequence>
<dbReference type="AlphaFoldDB" id="A0AAN1XWG9"/>
<name>A0AAN1XWG9_UNVUL</name>
<dbReference type="EMBL" id="AP025523">
    <property type="protein sequence ID" value="BDE06264.1"/>
    <property type="molecule type" value="Genomic_DNA"/>
</dbReference>
<dbReference type="Pfam" id="PF04316">
    <property type="entry name" value="FlgM"/>
    <property type="match status" value="1"/>
</dbReference>
<dbReference type="Proteomes" id="UP001317532">
    <property type="component" value="Chromosome"/>
</dbReference>
<organism evidence="2 3">
    <name type="scientific">Vulcanimicrobium alpinum</name>
    <dbReference type="NCBI Taxonomy" id="3016050"/>
    <lineage>
        <taxon>Bacteria</taxon>
        <taxon>Bacillati</taxon>
        <taxon>Vulcanimicrobiota</taxon>
        <taxon>Vulcanimicrobiia</taxon>
        <taxon>Vulcanimicrobiales</taxon>
        <taxon>Vulcanimicrobiaceae</taxon>
        <taxon>Vulcanimicrobium</taxon>
    </lineage>
</organism>
<keyword evidence="3" id="KW-1185">Reference proteome</keyword>
<dbReference type="RefSeq" id="WP_317997235.1">
    <property type="nucleotide sequence ID" value="NZ_AP025523.1"/>
</dbReference>
<evidence type="ECO:0000313" key="2">
    <source>
        <dbReference type="EMBL" id="BDE06264.1"/>
    </source>
</evidence>
<proteinExistence type="predicted"/>
<dbReference type="InterPro" id="IPR031316">
    <property type="entry name" value="FlgM_C"/>
</dbReference>
<accession>A0AAN1XWG9</accession>